<name>A0A223I0V9_THETR</name>
<dbReference type="InterPro" id="IPR013324">
    <property type="entry name" value="RNA_pol_sigma_r3/r4-like"/>
</dbReference>
<dbReference type="InterPro" id="IPR014284">
    <property type="entry name" value="RNA_pol_sigma-70_dom"/>
</dbReference>
<dbReference type="NCBIfam" id="TIGR02937">
    <property type="entry name" value="sigma70-ECF"/>
    <property type="match status" value="1"/>
</dbReference>
<accession>A0A223I0V9</accession>
<dbReference type="Gene3D" id="1.10.1740.10">
    <property type="match status" value="1"/>
</dbReference>
<keyword evidence="4" id="KW-0238">DNA-binding</keyword>
<evidence type="ECO:0000256" key="2">
    <source>
        <dbReference type="ARBA" id="ARBA00023015"/>
    </source>
</evidence>
<dbReference type="InterPro" id="IPR036388">
    <property type="entry name" value="WH-like_DNA-bd_sf"/>
</dbReference>
<dbReference type="InterPro" id="IPR007627">
    <property type="entry name" value="RNA_pol_sigma70_r2"/>
</dbReference>
<dbReference type="Proteomes" id="UP000214975">
    <property type="component" value="Chromosome"/>
</dbReference>
<keyword evidence="5" id="KW-0804">Transcription</keyword>
<evidence type="ECO:0000256" key="3">
    <source>
        <dbReference type="ARBA" id="ARBA00023082"/>
    </source>
</evidence>
<proteinExistence type="inferred from homology"/>
<keyword evidence="3" id="KW-0731">Sigma factor</keyword>
<dbReference type="RefSeq" id="WP_164906183.1">
    <property type="nucleotide sequence ID" value="NZ_CP016893.1"/>
</dbReference>
<dbReference type="GO" id="GO:0006352">
    <property type="term" value="P:DNA-templated transcription initiation"/>
    <property type="evidence" value="ECO:0007669"/>
    <property type="project" value="InterPro"/>
</dbReference>
<sequence length="190" mass="22779">MEDSNIIDMLFRRDESALMEARRKYETYCRSIAHSILDNPEDEEECLNDLWLRVWNSIPPQHPQNLMAYLGKIARNLSLDKYRENHRQKRGGGAFELALEEMDFVISELNTVNGEYEYKELSAIIDSFIRTLPAGERRIFVHRYWYFRDISQIAKIEQLKPQRVTHILFKIRKALRNYLKKEGFIEYESR</sequence>
<evidence type="ECO:0000256" key="4">
    <source>
        <dbReference type="ARBA" id="ARBA00023125"/>
    </source>
</evidence>
<reference evidence="7 8" key="1">
    <citation type="submission" date="2016-08" db="EMBL/GenBank/DDBJ databases">
        <title>A novel genetic cassette of butanologenic Thermoanaerobacterium thermosaccharolyticum that directly convert cellulose to butanol.</title>
        <authorList>
            <person name="Li T."/>
            <person name="He J."/>
        </authorList>
    </citation>
    <scope>NUCLEOTIDE SEQUENCE [LARGE SCALE GENOMIC DNA]</scope>
    <source>
        <strain evidence="7 8">TG57</strain>
    </source>
</reference>
<dbReference type="AlphaFoldDB" id="A0A223I0V9"/>
<dbReference type="InterPro" id="IPR013325">
    <property type="entry name" value="RNA_pol_sigma_r2"/>
</dbReference>
<dbReference type="GO" id="GO:0016987">
    <property type="term" value="F:sigma factor activity"/>
    <property type="evidence" value="ECO:0007669"/>
    <property type="project" value="UniProtKB-KW"/>
</dbReference>
<dbReference type="PANTHER" id="PTHR43133">
    <property type="entry name" value="RNA POLYMERASE ECF-TYPE SIGMA FACTO"/>
    <property type="match status" value="1"/>
</dbReference>
<dbReference type="InterPro" id="IPR039425">
    <property type="entry name" value="RNA_pol_sigma-70-like"/>
</dbReference>
<dbReference type="GO" id="GO:0003677">
    <property type="term" value="F:DNA binding"/>
    <property type="evidence" value="ECO:0007669"/>
    <property type="project" value="UniProtKB-KW"/>
</dbReference>
<dbReference type="EMBL" id="CP016893">
    <property type="protein sequence ID" value="AST58362.1"/>
    <property type="molecule type" value="Genomic_DNA"/>
</dbReference>
<protein>
    <submittedName>
        <fullName evidence="7">Sigma-70 family RNA polymerase sigma factor</fullName>
    </submittedName>
</protein>
<evidence type="ECO:0000256" key="5">
    <source>
        <dbReference type="ARBA" id="ARBA00023163"/>
    </source>
</evidence>
<dbReference type="Gene3D" id="1.10.10.10">
    <property type="entry name" value="Winged helix-like DNA-binding domain superfamily/Winged helix DNA-binding domain"/>
    <property type="match status" value="1"/>
</dbReference>
<comment type="similarity">
    <text evidence="1">Belongs to the sigma-70 factor family. ECF subfamily.</text>
</comment>
<evidence type="ECO:0000256" key="1">
    <source>
        <dbReference type="ARBA" id="ARBA00010641"/>
    </source>
</evidence>
<organism evidence="7 8">
    <name type="scientific">Thermoanaerobacterium thermosaccharolyticum</name>
    <name type="common">Clostridium thermosaccharolyticum</name>
    <dbReference type="NCBI Taxonomy" id="1517"/>
    <lineage>
        <taxon>Bacteria</taxon>
        <taxon>Bacillati</taxon>
        <taxon>Bacillota</taxon>
        <taxon>Clostridia</taxon>
        <taxon>Thermoanaerobacterales</taxon>
        <taxon>Thermoanaerobacteraceae</taxon>
        <taxon>Thermoanaerobacterium</taxon>
    </lineage>
</organism>
<evidence type="ECO:0000259" key="6">
    <source>
        <dbReference type="Pfam" id="PF04542"/>
    </source>
</evidence>
<gene>
    <name evidence="7" type="ORF">Thert_02481</name>
</gene>
<dbReference type="SUPFAM" id="SSF88659">
    <property type="entry name" value="Sigma3 and sigma4 domains of RNA polymerase sigma factors"/>
    <property type="match status" value="1"/>
</dbReference>
<feature type="domain" description="RNA polymerase sigma-70 region 2" evidence="6">
    <location>
        <begin position="24"/>
        <end position="87"/>
    </location>
</feature>
<dbReference type="PANTHER" id="PTHR43133:SF8">
    <property type="entry name" value="RNA POLYMERASE SIGMA FACTOR HI_1459-RELATED"/>
    <property type="match status" value="1"/>
</dbReference>
<dbReference type="Pfam" id="PF04542">
    <property type="entry name" value="Sigma70_r2"/>
    <property type="match status" value="1"/>
</dbReference>
<keyword evidence="2" id="KW-0805">Transcription regulation</keyword>
<evidence type="ECO:0000313" key="8">
    <source>
        <dbReference type="Proteomes" id="UP000214975"/>
    </source>
</evidence>
<evidence type="ECO:0000313" key="7">
    <source>
        <dbReference type="EMBL" id="AST58362.1"/>
    </source>
</evidence>
<dbReference type="SUPFAM" id="SSF88946">
    <property type="entry name" value="Sigma2 domain of RNA polymerase sigma factors"/>
    <property type="match status" value="1"/>
</dbReference>